<accession>X1LD40</accession>
<proteinExistence type="predicted"/>
<reference evidence="1" key="1">
    <citation type="journal article" date="2014" name="Front. Microbiol.">
        <title>High frequency of phylogenetically diverse reductive dehalogenase-homologous genes in deep subseafloor sedimentary metagenomes.</title>
        <authorList>
            <person name="Kawai M."/>
            <person name="Futagami T."/>
            <person name="Toyoda A."/>
            <person name="Takaki Y."/>
            <person name="Nishi S."/>
            <person name="Hori S."/>
            <person name="Arai W."/>
            <person name="Tsubouchi T."/>
            <person name="Morono Y."/>
            <person name="Uchiyama I."/>
            <person name="Ito T."/>
            <person name="Fujiyama A."/>
            <person name="Inagaki F."/>
            <person name="Takami H."/>
        </authorList>
    </citation>
    <scope>NUCLEOTIDE SEQUENCE</scope>
    <source>
        <strain evidence="1">Expedition CK06-06</strain>
    </source>
</reference>
<dbReference type="AlphaFoldDB" id="X1LD40"/>
<sequence length="37" mass="4060">MKLGDPLFLGTVQIRKAMGRARGFKTISEEPAINLIS</sequence>
<protein>
    <submittedName>
        <fullName evidence="1">Uncharacterized protein</fullName>
    </submittedName>
</protein>
<name>X1LD40_9ZZZZ</name>
<dbReference type="EMBL" id="BARV01000032">
    <property type="protein sequence ID" value="GAH92043.1"/>
    <property type="molecule type" value="Genomic_DNA"/>
</dbReference>
<organism evidence="1">
    <name type="scientific">marine sediment metagenome</name>
    <dbReference type="NCBI Taxonomy" id="412755"/>
    <lineage>
        <taxon>unclassified sequences</taxon>
        <taxon>metagenomes</taxon>
        <taxon>ecological metagenomes</taxon>
    </lineage>
</organism>
<gene>
    <name evidence="1" type="ORF">S06H3_00225</name>
</gene>
<feature type="non-terminal residue" evidence="1">
    <location>
        <position position="37"/>
    </location>
</feature>
<evidence type="ECO:0000313" key="1">
    <source>
        <dbReference type="EMBL" id="GAH92043.1"/>
    </source>
</evidence>
<comment type="caution">
    <text evidence="1">The sequence shown here is derived from an EMBL/GenBank/DDBJ whole genome shotgun (WGS) entry which is preliminary data.</text>
</comment>